<evidence type="ECO:0000313" key="3">
    <source>
        <dbReference type="EMBL" id="WDH83697.1"/>
    </source>
</evidence>
<gene>
    <name evidence="3" type="ORF">PUW23_05575</name>
</gene>
<dbReference type="InterPro" id="IPR042070">
    <property type="entry name" value="PucR_C-HTH_sf"/>
</dbReference>
<dbReference type="PANTHER" id="PTHR33744">
    <property type="entry name" value="CARBOHYDRATE DIACID REGULATOR"/>
    <property type="match status" value="1"/>
</dbReference>
<dbReference type="RefSeq" id="WP_274359627.1">
    <property type="nucleotide sequence ID" value="NZ_CP118101.1"/>
</dbReference>
<reference evidence="3" key="1">
    <citation type="submission" date="2023-02" db="EMBL/GenBank/DDBJ databases">
        <title>Pathogen: clinical or host-associated sample.</title>
        <authorList>
            <person name="Hergert J."/>
            <person name="Casey R."/>
            <person name="Wagner J."/>
            <person name="Young E.L."/>
            <person name="Oakeson K.F."/>
        </authorList>
    </citation>
    <scope>NUCLEOTIDE SEQUENCE</scope>
    <source>
        <strain evidence="3">2022CK-00830</strain>
    </source>
</reference>
<dbReference type="AlphaFoldDB" id="A0AAX3N279"/>
<name>A0AAX3N279_9BACL</name>
<evidence type="ECO:0000259" key="1">
    <source>
        <dbReference type="Pfam" id="PF07905"/>
    </source>
</evidence>
<organism evidence="3 4">
    <name type="scientific">Paenibacillus urinalis</name>
    <dbReference type="NCBI Taxonomy" id="521520"/>
    <lineage>
        <taxon>Bacteria</taxon>
        <taxon>Bacillati</taxon>
        <taxon>Bacillota</taxon>
        <taxon>Bacilli</taxon>
        <taxon>Bacillales</taxon>
        <taxon>Paenibacillaceae</taxon>
        <taxon>Paenibacillus</taxon>
    </lineage>
</organism>
<dbReference type="Proteomes" id="UP001220962">
    <property type="component" value="Chromosome"/>
</dbReference>
<evidence type="ECO:0000313" key="4">
    <source>
        <dbReference type="Proteomes" id="UP001220962"/>
    </source>
</evidence>
<dbReference type="Pfam" id="PF07905">
    <property type="entry name" value="PucR"/>
    <property type="match status" value="1"/>
</dbReference>
<dbReference type="Gene3D" id="1.10.10.2840">
    <property type="entry name" value="PucR C-terminal helix-turn-helix domain"/>
    <property type="match status" value="1"/>
</dbReference>
<feature type="domain" description="PucR C-terminal helix-turn-helix" evidence="2">
    <location>
        <begin position="473"/>
        <end position="531"/>
    </location>
</feature>
<proteinExistence type="predicted"/>
<dbReference type="Pfam" id="PF13556">
    <property type="entry name" value="HTH_30"/>
    <property type="match status" value="1"/>
</dbReference>
<dbReference type="PANTHER" id="PTHR33744:SF1">
    <property type="entry name" value="DNA-BINDING TRANSCRIPTIONAL ACTIVATOR ADER"/>
    <property type="match status" value="1"/>
</dbReference>
<accession>A0AAX3N279</accession>
<protein>
    <submittedName>
        <fullName evidence="3">PucR family transcriptional regulator</fullName>
    </submittedName>
</protein>
<dbReference type="InterPro" id="IPR012914">
    <property type="entry name" value="PucR_dom"/>
</dbReference>
<feature type="domain" description="Purine catabolism PurC-like" evidence="1">
    <location>
        <begin position="2"/>
        <end position="117"/>
    </location>
</feature>
<sequence>MNRPIFKRAHIAAGEKGLHRQVGWVHVLEITKISPYLSRGDLILSTGLWLKFEQERKEYLLQLIQSEAAGLCVEFGTSIDHIPADILELADEHGFPIIVFDKPVRFVEITQDIHSYLINRQHQLLKDLENYSRKIQQLTLQSTDVSSILRLLHEYSSQQVAYISTLEHNQFYPSIEPEDAAAISELYAREVEHRSLGSQESNIHAALDEDTTILFQPVVIFGQVFSGVGIVTREQPTEAVSLLLDYTVKAVATLLLRTQFLEEKMLRNQNGILQDLLSNRIHNEEQAQTSMGLRLLVKGQYLFIGGVMEIENRSKNVAEERKEAGHQDIMVLLRSLLKKNNVPHLVMMKMNQIHVLCAKESITKDTGRNLMLTLQTITADISRFATQQLEGVILHTGFGKARSKMVESSRSFEEAYQVIEVSRSVPQMNQCLFYDRLGVYQLLKAAPNEFLKSFVQDHLGTLIQYDEKHELQLLSTLQAYMNAFGSKLETAKSLYIHRQTLYNRLDKLEEILGEDWLQPHRRTSIEMALLAHDMLQHSR</sequence>
<dbReference type="InterPro" id="IPR051448">
    <property type="entry name" value="CdaR-like_regulators"/>
</dbReference>
<dbReference type="InterPro" id="IPR025736">
    <property type="entry name" value="PucR_C-HTH_dom"/>
</dbReference>
<dbReference type="EMBL" id="CP118101">
    <property type="protein sequence ID" value="WDH83697.1"/>
    <property type="molecule type" value="Genomic_DNA"/>
</dbReference>
<evidence type="ECO:0000259" key="2">
    <source>
        <dbReference type="Pfam" id="PF13556"/>
    </source>
</evidence>